<evidence type="ECO:0000259" key="10">
    <source>
        <dbReference type="PROSITE" id="PS51154"/>
    </source>
</evidence>
<dbReference type="InterPro" id="IPR043472">
    <property type="entry name" value="Macro_dom-like"/>
</dbReference>
<dbReference type="GO" id="GO:0070212">
    <property type="term" value="P:protein poly-ADP-ribosylation"/>
    <property type="evidence" value="ECO:0007669"/>
    <property type="project" value="TreeGrafter"/>
</dbReference>
<evidence type="ECO:0000313" key="11">
    <source>
        <dbReference type="Ensembl" id="ENSNMLP00000017931.1"/>
    </source>
</evidence>
<dbReference type="Gene3D" id="3.40.220.10">
    <property type="entry name" value="Leucine Aminopeptidase, subunit E, domain 1"/>
    <property type="match status" value="2"/>
</dbReference>
<dbReference type="Pfam" id="PF00644">
    <property type="entry name" value="PARP"/>
    <property type="match status" value="1"/>
</dbReference>
<organism evidence="11 12">
    <name type="scientific">Neogobius melanostomus</name>
    <name type="common">round goby</name>
    <dbReference type="NCBI Taxonomy" id="47308"/>
    <lineage>
        <taxon>Eukaryota</taxon>
        <taxon>Metazoa</taxon>
        <taxon>Chordata</taxon>
        <taxon>Craniata</taxon>
        <taxon>Vertebrata</taxon>
        <taxon>Euteleostomi</taxon>
        <taxon>Actinopterygii</taxon>
        <taxon>Neopterygii</taxon>
        <taxon>Teleostei</taxon>
        <taxon>Neoteleostei</taxon>
        <taxon>Acanthomorphata</taxon>
        <taxon>Gobiaria</taxon>
        <taxon>Gobiiformes</taxon>
        <taxon>Gobioidei</taxon>
        <taxon>Gobiidae</taxon>
        <taxon>Benthophilinae</taxon>
        <taxon>Neogobiini</taxon>
        <taxon>Neogobius</taxon>
    </lineage>
</organism>
<evidence type="ECO:0000256" key="1">
    <source>
        <dbReference type="ARBA" id="ARBA00004123"/>
    </source>
</evidence>
<dbReference type="Proteomes" id="UP000694523">
    <property type="component" value="Unplaced"/>
</dbReference>
<dbReference type="PROSITE" id="PS51059">
    <property type="entry name" value="PARP_CATALYTIC"/>
    <property type="match status" value="1"/>
</dbReference>
<evidence type="ECO:0000256" key="6">
    <source>
        <dbReference type="ARBA" id="ARBA00024347"/>
    </source>
</evidence>
<sequence>VWVRGALRFSKTPNGGEKLLAAASSHKCLIQLEDVAAESEREEVVARYFLKQGVQVIVYLGDITKQEADALVNAANEDLRHSGGVALALSKAAGPEVQRESSDLVRRDGKVATGDAVMTSGGKLKCKKLLHAVGPEKDKAGGRERELQVVQGDIIHEKTDVIVNSTGFKSEPAGVSKAILTAAGPPVQAELFNGQKHKFIYIHSGLLGCKEIVHVQTDQEAQATNKTCKKVLKLCESKGFTSAAFPAINTGTNFKKVEVDPNSVEYQDIAKGFHKTAKYKIHKIERVQNYHLWSGYFVMRRKMEMKNSAAELGEKYLYHGTSAESCHCIERDRFDRNYTGAHGASYGAGVYFAINASYSANSRYAKPDPAGLKRMYVARVLTGHHTLGDSSMKSPPQRGDDPSDKYDSLVDNLQSPSMYVIFHDDQAYPEYLITFI</sequence>
<evidence type="ECO:0000256" key="4">
    <source>
        <dbReference type="ARBA" id="ARBA00023027"/>
    </source>
</evidence>
<evidence type="ECO:0000256" key="5">
    <source>
        <dbReference type="ARBA" id="ARBA00023242"/>
    </source>
</evidence>
<dbReference type="Gene3D" id="3.90.228.10">
    <property type="match status" value="1"/>
</dbReference>
<dbReference type="CDD" id="cd01439">
    <property type="entry name" value="TCCD_inducible_PARP_like"/>
    <property type="match status" value="1"/>
</dbReference>
<dbReference type="InterPro" id="IPR052056">
    <property type="entry name" value="Mono-ARTD/PARP"/>
</dbReference>
<accession>A0A8C6T8J7</accession>
<keyword evidence="5" id="KW-0539">Nucleus</keyword>
<dbReference type="SMART" id="SM00506">
    <property type="entry name" value="A1pp"/>
    <property type="match status" value="1"/>
</dbReference>
<dbReference type="GO" id="GO:0003714">
    <property type="term" value="F:transcription corepressor activity"/>
    <property type="evidence" value="ECO:0007669"/>
    <property type="project" value="TreeGrafter"/>
</dbReference>
<feature type="region of interest" description="Disordered" evidence="8">
    <location>
        <begin position="386"/>
        <end position="406"/>
    </location>
</feature>
<keyword evidence="2 7" id="KW-0328">Glycosyltransferase</keyword>
<evidence type="ECO:0000256" key="3">
    <source>
        <dbReference type="ARBA" id="ARBA00022679"/>
    </source>
</evidence>
<dbReference type="GO" id="GO:0005634">
    <property type="term" value="C:nucleus"/>
    <property type="evidence" value="ECO:0007669"/>
    <property type="project" value="UniProtKB-SubCell"/>
</dbReference>
<dbReference type="Ensembl" id="ENSNMLT00000020159.1">
    <property type="protein sequence ID" value="ENSNMLP00000017931.1"/>
    <property type="gene ID" value="ENSNMLG00000011823.1"/>
</dbReference>
<evidence type="ECO:0000256" key="7">
    <source>
        <dbReference type="RuleBase" id="RU362114"/>
    </source>
</evidence>
<reference evidence="11" key="1">
    <citation type="submission" date="2025-08" db="UniProtKB">
        <authorList>
            <consortium name="Ensembl"/>
        </authorList>
    </citation>
    <scope>IDENTIFICATION</scope>
</reference>
<feature type="domain" description="Macro" evidence="10">
    <location>
        <begin position="43"/>
        <end position="292"/>
    </location>
</feature>
<name>A0A8C6T8J7_9GOBI</name>
<dbReference type="InterPro" id="IPR012317">
    <property type="entry name" value="Poly(ADP-ribose)pol_cat_dom"/>
</dbReference>
<dbReference type="Pfam" id="PF01661">
    <property type="entry name" value="Macro"/>
    <property type="match status" value="2"/>
</dbReference>
<dbReference type="SUPFAM" id="SSF56399">
    <property type="entry name" value="ADP-ribosylation"/>
    <property type="match status" value="1"/>
</dbReference>
<dbReference type="PANTHER" id="PTHR14453">
    <property type="entry name" value="PARP/ZINC FINGER CCCH TYPE DOMAIN CONTAINING PROTEIN"/>
    <property type="match status" value="1"/>
</dbReference>
<dbReference type="PROSITE" id="PS51154">
    <property type="entry name" value="MACRO"/>
    <property type="match status" value="1"/>
</dbReference>
<dbReference type="GO" id="GO:0010629">
    <property type="term" value="P:negative regulation of gene expression"/>
    <property type="evidence" value="ECO:0007669"/>
    <property type="project" value="TreeGrafter"/>
</dbReference>
<reference evidence="11" key="2">
    <citation type="submission" date="2025-09" db="UniProtKB">
        <authorList>
            <consortium name="Ensembl"/>
        </authorList>
    </citation>
    <scope>IDENTIFICATION</scope>
</reference>
<evidence type="ECO:0000259" key="9">
    <source>
        <dbReference type="PROSITE" id="PS51059"/>
    </source>
</evidence>
<dbReference type="FunFam" id="3.90.228.10:FF:000008">
    <property type="entry name" value="Poly [ADP-ribose] polymerase"/>
    <property type="match status" value="1"/>
</dbReference>
<protein>
    <recommendedName>
        <fullName evidence="7">Poly [ADP-ribose] polymerase</fullName>
        <shortName evidence="7">PARP</shortName>
        <ecNumber evidence="7">2.4.2.-</ecNumber>
    </recommendedName>
</protein>
<keyword evidence="12" id="KW-1185">Reference proteome</keyword>
<dbReference type="GO" id="GO:1990404">
    <property type="term" value="F:NAD+-protein mono-ADP-ribosyltransferase activity"/>
    <property type="evidence" value="ECO:0007669"/>
    <property type="project" value="TreeGrafter"/>
</dbReference>
<keyword evidence="3 7" id="KW-0808">Transferase</keyword>
<feature type="domain" description="PARP catalytic" evidence="9">
    <location>
        <begin position="243"/>
        <end position="436"/>
    </location>
</feature>
<keyword evidence="4 7" id="KW-0520">NAD</keyword>
<dbReference type="SUPFAM" id="SSF52949">
    <property type="entry name" value="Macro domain-like"/>
    <property type="match status" value="2"/>
</dbReference>
<dbReference type="EC" id="2.4.2.-" evidence="7"/>
<dbReference type="AlphaFoldDB" id="A0A8C6T8J7"/>
<dbReference type="GO" id="GO:0003950">
    <property type="term" value="F:NAD+ poly-ADP-ribosyltransferase activity"/>
    <property type="evidence" value="ECO:0007669"/>
    <property type="project" value="UniProtKB-UniRule"/>
</dbReference>
<comment type="similarity">
    <text evidence="6">Belongs to the ARTD/PARP family.</text>
</comment>
<comment type="subcellular location">
    <subcellularLocation>
        <location evidence="1">Nucleus</location>
    </subcellularLocation>
</comment>
<evidence type="ECO:0000256" key="2">
    <source>
        <dbReference type="ARBA" id="ARBA00022676"/>
    </source>
</evidence>
<dbReference type="PANTHER" id="PTHR14453:SF107">
    <property type="entry name" value="POLY [ADP-RIBOSE] POLYMERASE"/>
    <property type="match status" value="1"/>
</dbReference>
<evidence type="ECO:0000313" key="12">
    <source>
        <dbReference type="Proteomes" id="UP000694523"/>
    </source>
</evidence>
<evidence type="ECO:0000256" key="8">
    <source>
        <dbReference type="SAM" id="MobiDB-lite"/>
    </source>
</evidence>
<dbReference type="InterPro" id="IPR002589">
    <property type="entry name" value="Macro_dom"/>
</dbReference>
<dbReference type="GO" id="GO:0005737">
    <property type="term" value="C:cytoplasm"/>
    <property type="evidence" value="ECO:0007669"/>
    <property type="project" value="TreeGrafter"/>
</dbReference>
<proteinExistence type="inferred from homology"/>